<dbReference type="PROSITE" id="PS51340">
    <property type="entry name" value="MOSC"/>
    <property type="match status" value="1"/>
</dbReference>
<sequence length="213" mass="23698">MQVLSINRSLVKTVNINGKDAPTGIYKEPVFDPVAVHTLGLEGDAQADLTVHGGPHQAVYSYAIEHYPHWQQFLHRDHLHHGTFGENLTTSGLLETEVFVGDIHRMGSVVLQVTSCRLPCSKFAHKIGSTEILKPFLESGHSGLYYQVLQPGTITVGDPIEIIQRDPNAMTVRTVLGLYKFHEGTRDDLEKSLQIEALSPLFRKAIEARLQKP</sequence>
<gene>
    <name evidence="2" type="ORF">FEM03_03015</name>
</gene>
<dbReference type="InterPro" id="IPR005302">
    <property type="entry name" value="MoCF_Sase_C"/>
</dbReference>
<organism evidence="2 3">
    <name type="scientific">Phragmitibacter flavus</name>
    <dbReference type="NCBI Taxonomy" id="2576071"/>
    <lineage>
        <taxon>Bacteria</taxon>
        <taxon>Pseudomonadati</taxon>
        <taxon>Verrucomicrobiota</taxon>
        <taxon>Verrucomicrobiia</taxon>
        <taxon>Verrucomicrobiales</taxon>
        <taxon>Verrucomicrobiaceae</taxon>
        <taxon>Phragmitibacter</taxon>
    </lineage>
</organism>
<dbReference type="EMBL" id="VAUV01000002">
    <property type="protein sequence ID" value="TLD72341.1"/>
    <property type="molecule type" value="Genomic_DNA"/>
</dbReference>
<dbReference type="PANTHER" id="PTHR30212:SF2">
    <property type="entry name" value="PROTEIN YIIM"/>
    <property type="match status" value="1"/>
</dbReference>
<dbReference type="RefSeq" id="WP_138084697.1">
    <property type="nucleotide sequence ID" value="NZ_VAUV01000002.1"/>
</dbReference>
<protein>
    <submittedName>
        <fullName evidence="2">MOSC domain-containing protein</fullName>
    </submittedName>
</protein>
<accession>A0A5R8KJB4</accession>
<dbReference type="OrthoDB" id="9786134at2"/>
<keyword evidence="3" id="KW-1185">Reference proteome</keyword>
<dbReference type="Gene3D" id="2.40.33.20">
    <property type="entry name" value="PK beta-barrel domain-like"/>
    <property type="match status" value="1"/>
</dbReference>
<dbReference type="Pfam" id="PF03473">
    <property type="entry name" value="MOSC"/>
    <property type="match status" value="1"/>
</dbReference>
<comment type="caution">
    <text evidence="2">The sequence shown here is derived from an EMBL/GenBank/DDBJ whole genome shotgun (WGS) entry which is preliminary data.</text>
</comment>
<dbReference type="Proteomes" id="UP000306196">
    <property type="component" value="Unassembled WGS sequence"/>
</dbReference>
<reference evidence="2 3" key="1">
    <citation type="submission" date="2019-05" db="EMBL/GenBank/DDBJ databases">
        <title>Verrucobacter flavum gen. nov., sp. nov. a new member of the family Verrucomicrobiaceae.</title>
        <authorList>
            <person name="Szuroczki S."/>
            <person name="Abbaszade G."/>
            <person name="Szabo A."/>
            <person name="Felfoldi T."/>
            <person name="Schumann P."/>
            <person name="Boka K."/>
            <person name="Keki Z."/>
            <person name="Toumi M."/>
            <person name="Toth E."/>
        </authorList>
    </citation>
    <scope>NUCLEOTIDE SEQUENCE [LARGE SCALE GENOMIC DNA]</scope>
    <source>
        <strain evidence="2 3">MG-N-17</strain>
    </source>
</reference>
<dbReference type="SUPFAM" id="SSF50800">
    <property type="entry name" value="PK beta-barrel domain-like"/>
    <property type="match status" value="1"/>
</dbReference>
<dbReference type="GO" id="GO:0030170">
    <property type="term" value="F:pyridoxal phosphate binding"/>
    <property type="evidence" value="ECO:0007669"/>
    <property type="project" value="InterPro"/>
</dbReference>
<proteinExistence type="predicted"/>
<evidence type="ECO:0000313" key="3">
    <source>
        <dbReference type="Proteomes" id="UP000306196"/>
    </source>
</evidence>
<dbReference type="PANTHER" id="PTHR30212">
    <property type="entry name" value="PROTEIN YIIM"/>
    <property type="match status" value="1"/>
</dbReference>
<name>A0A5R8KJB4_9BACT</name>
<feature type="domain" description="MOSC" evidence="1">
    <location>
        <begin position="28"/>
        <end position="163"/>
    </location>
</feature>
<dbReference type="GO" id="GO:0030151">
    <property type="term" value="F:molybdenum ion binding"/>
    <property type="evidence" value="ECO:0007669"/>
    <property type="project" value="InterPro"/>
</dbReference>
<evidence type="ECO:0000259" key="1">
    <source>
        <dbReference type="PROSITE" id="PS51340"/>
    </source>
</evidence>
<evidence type="ECO:0000313" key="2">
    <source>
        <dbReference type="EMBL" id="TLD72341.1"/>
    </source>
</evidence>
<dbReference type="InterPro" id="IPR052353">
    <property type="entry name" value="Benzoxazolinone_Detox_Enz"/>
</dbReference>
<dbReference type="AlphaFoldDB" id="A0A5R8KJB4"/>
<dbReference type="GO" id="GO:0003824">
    <property type="term" value="F:catalytic activity"/>
    <property type="evidence" value="ECO:0007669"/>
    <property type="project" value="InterPro"/>
</dbReference>
<dbReference type="InterPro" id="IPR011037">
    <property type="entry name" value="Pyrv_Knase-like_insert_dom_sf"/>
</dbReference>